<dbReference type="Proteomes" id="UP000308828">
    <property type="component" value="Unassembled WGS sequence"/>
</dbReference>
<keyword evidence="3" id="KW-1185">Reference proteome</keyword>
<organism evidence="2 3">
    <name type="scientific">Peteryoungia ipomoeae</name>
    <dbReference type="NCBI Taxonomy" id="1210932"/>
    <lineage>
        <taxon>Bacteria</taxon>
        <taxon>Pseudomonadati</taxon>
        <taxon>Pseudomonadota</taxon>
        <taxon>Alphaproteobacteria</taxon>
        <taxon>Hyphomicrobiales</taxon>
        <taxon>Rhizobiaceae</taxon>
        <taxon>Peteryoungia</taxon>
    </lineage>
</organism>
<gene>
    <name evidence="2" type="ORF">FAA97_18995</name>
</gene>
<sequence>MTEQGQAGMKPFHPSVADQLRDYYQSVQEEGIPDRFMQLLEKLDAAERGVALAEKDDAR</sequence>
<dbReference type="InterPro" id="IPR041649">
    <property type="entry name" value="NepR"/>
</dbReference>
<dbReference type="Pfam" id="PF18557">
    <property type="entry name" value="NepR"/>
    <property type="match status" value="1"/>
</dbReference>
<proteinExistence type="predicted"/>
<feature type="domain" description="Anti-sigma factor NepR" evidence="1">
    <location>
        <begin position="15"/>
        <end position="47"/>
    </location>
</feature>
<accession>A0A4S8NWP6</accession>
<name>A0A4S8NWP6_9HYPH</name>
<reference evidence="2 3" key="1">
    <citation type="submission" date="2019-04" db="EMBL/GenBank/DDBJ databases">
        <title>Genome sequence of strain shin9-1.</title>
        <authorList>
            <person name="Gao J."/>
            <person name="Sun J."/>
        </authorList>
    </citation>
    <scope>NUCLEOTIDE SEQUENCE [LARGE SCALE GENOMIC DNA]</scope>
    <source>
        <strain evidence="3">shin9-1</strain>
    </source>
</reference>
<dbReference type="AlphaFoldDB" id="A0A4S8NWP6"/>
<dbReference type="EMBL" id="STGV01000007">
    <property type="protein sequence ID" value="THV20682.1"/>
    <property type="molecule type" value="Genomic_DNA"/>
</dbReference>
<protein>
    <recommendedName>
        <fullName evidence="1">Anti-sigma factor NepR domain-containing protein</fullName>
    </recommendedName>
</protein>
<dbReference type="OrthoDB" id="8421187at2"/>
<evidence type="ECO:0000259" key="1">
    <source>
        <dbReference type="Pfam" id="PF18557"/>
    </source>
</evidence>
<comment type="caution">
    <text evidence="2">The sequence shown here is derived from an EMBL/GenBank/DDBJ whole genome shotgun (WGS) entry which is preliminary data.</text>
</comment>
<evidence type="ECO:0000313" key="2">
    <source>
        <dbReference type="EMBL" id="THV20682.1"/>
    </source>
</evidence>
<evidence type="ECO:0000313" key="3">
    <source>
        <dbReference type="Proteomes" id="UP000308828"/>
    </source>
</evidence>